<dbReference type="InterPro" id="IPR050204">
    <property type="entry name" value="AraC_XylS_family_regulators"/>
</dbReference>
<organism evidence="5 6">
    <name type="scientific">Gordonia neofelifaecis NRRL B-59395</name>
    <dbReference type="NCBI Taxonomy" id="644548"/>
    <lineage>
        <taxon>Bacteria</taxon>
        <taxon>Bacillati</taxon>
        <taxon>Actinomycetota</taxon>
        <taxon>Actinomycetes</taxon>
        <taxon>Mycobacteriales</taxon>
        <taxon>Gordoniaceae</taxon>
        <taxon>Gordonia</taxon>
    </lineage>
</organism>
<comment type="caution">
    <text evidence="5">The sequence shown here is derived from an EMBL/GenBank/DDBJ whole genome shotgun (WGS) entry which is preliminary data.</text>
</comment>
<dbReference type="PANTHER" id="PTHR46796">
    <property type="entry name" value="HTH-TYPE TRANSCRIPTIONAL ACTIVATOR RHAS-RELATED"/>
    <property type="match status" value="1"/>
</dbReference>
<keyword evidence="2" id="KW-0238">DNA-binding</keyword>
<reference evidence="5 6" key="1">
    <citation type="journal article" date="2011" name="J. Bacteriol.">
        <title>Draft Genome Sequence of Gordonia neofelifaecis NRRL B-59395, a Cholesterol-Degrading Actinomycete.</title>
        <authorList>
            <person name="Ge F."/>
            <person name="Li W."/>
            <person name="Chen G."/>
            <person name="Liu Y."/>
            <person name="Zhang G."/>
            <person name="Yong B."/>
            <person name="Wang Q."/>
            <person name="Wang N."/>
            <person name="Huang Z."/>
            <person name="Li W."/>
            <person name="Wang J."/>
            <person name="Wu C."/>
            <person name="Xie Q."/>
            <person name="Liu G."/>
        </authorList>
    </citation>
    <scope>NUCLEOTIDE SEQUENCE [LARGE SCALE GENOMIC DNA]</scope>
    <source>
        <strain evidence="5 6">NRRL B-59395</strain>
    </source>
</reference>
<evidence type="ECO:0000313" key="5">
    <source>
        <dbReference type="EMBL" id="EGD54811.1"/>
    </source>
</evidence>
<dbReference type="STRING" id="644548.SCNU_11400"/>
<dbReference type="eggNOG" id="COG2207">
    <property type="taxonomic scope" value="Bacteria"/>
</dbReference>
<dbReference type="Pfam" id="PF12833">
    <property type="entry name" value="HTH_18"/>
    <property type="match status" value="1"/>
</dbReference>
<dbReference type="Proteomes" id="UP000035065">
    <property type="component" value="Unassembled WGS sequence"/>
</dbReference>
<dbReference type="InterPro" id="IPR009057">
    <property type="entry name" value="Homeodomain-like_sf"/>
</dbReference>
<evidence type="ECO:0000256" key="2">
    <source>
        <dbReference type="ARBA" id="ARBA00023125"/>
    </source>
</evidence>
<keyword evidence="3" id="KW-0804">Transcription</keyword>
<keyword evidence="1" id="KW-0805">Transcription regulation</keyword>
<evidence type="ECO:0000256" key="3">
    <source>
        <dbReference type="ARBA" id="ARBA00023163"/>
    </source>
</evidence>
<dbReference type="OrthoDB" id="2559672at2"/>
<evidence type="ECO:0000259" key="4">
    <source>
        <dbReference type="PROSITE" id="PS01124"/>
    </source>
</evidence>
<dbReference type="PROSITE" id="PS01124">
    <property type="entry name" value="HTH_ARAC_FAMILY_2"/>
    <property type="match status" value="1"/>
</dbReference>
<sequence length="255" mass="27675">MELRNVRRLTGVGITPYDVVADGPGEHLGLPGSTATLVVDLADGLVLSAENRTGRTTFRCCIAGIHLRPVTIHHNGLQRGVQLDLSPTAVHAIFGMPASEISSDMVELAQVDTAFARDLHERLAETPPDDRAVVCADMLAGIEADAEIPYDAHAAWETIARRRGDITVSELVELSGWSARHLTKLFTAEFGIGPKQAARLIRFDTARELLEAGRNAGDVAAECGYADQSHMSREFTELTGYSPRGLMKRRSEEFG</sequence>
<evidence type="ECO:0000256" key="1">
    <source>
        <dbReference type="ARBA" id="ARBA00023015"/>
    </source>
</evidence>
<dbReference type="AlphaFoldDB" id="F1YKC5"/>
<name>F1YKC5_9ACTN</name>
<dbReference type="EMBL" id="AEUD01000009">
    <property type="protein sequence ID" value="EGD54811.1"/>
    <property type="molecule type" value="Genomic_DNA"/>
</dbReference>
<dbReference type="PANTHER" id="PTHR46796:SF15">
    <property type="entry name" value="BLL1074 PROTEIN"/>
    <property type="match status" value="1"/>
</dbReference>
<gene>
    <name evidence="5" type="ORF">SCNU_11400</name>
</gene>
<protein>
    <submittedName>
        <fullName evidence="5">Helix-turn-helix, AraC domain protein</fullName>
    </submittedName>
</protein>
<accession>F1YKC5</accession>
<feature type="domain" description="HTH araC/xylS-type" evidence="4">
    <location>
        <begin position="157"/>
        <end position="249"/>
    </location>
</feature>
<proteinExistence type="predicted"/>
<dbReference type="Gene3D" id="1.10.10.60">
    <property type="entry name" value="Homeodomain-like"/>
    <property type="match status" value="1"/>
</dbReference>
<dbReference type="GO" id="GO:0043565">
    <property type="term" value="F:sequence-specific DNA binding"/>
    <property type="evidence" value="ECO:0007669"/>
    <property type="project" value="InterPro"/>
</dbReference>
<dbReference type="SMART" id="SM00342">
    <property type="entry name" value="HTH_ARAC"/>
    <property type="match status" value="1"/>
</dbReference>
<evidence type="ECO:0000313" key="6">
    <source>
        <dbReference type="Proteomes" id="UP000035065"/>
    </source>
</evidence>
<dbReference type="RefSeq" id="WP_009679500.1">
    <property type="nucleotide sequence ID" value="NZ_AEUD01000009.1"/>
</dbReference>
<dbReference type="SUPFAM" id="SSF46689">
    <property type="entry name" value="Homeodomain-like"/>
    <property type="match status" value="1"/>
</dbReference>
<keyword evidence="6" id="KW-1185">Reference proteome</keyword>
<dbReference type="InterPro" id="IPR018060">
    <property type="entry name" value="HTH_AraC"/>
</dbReference>
<dbReference type="GO" id="GO:0003700">
    <property type="term" value="F:DNA-binding transcription factor activity"/>
    <property type="evidence" value="ECO:0007669"/>
    <property type="project" value="InterPro"/>
</dbReference>